<dbReference type="EMBL" id="JACGDE010000022">
    <property type="protein sequence ID" value="MBA6067911.1"/>
    <property type="molecule type" value="Genomic_DNA"/>
</dbReference>
<organism evidence="7 8">
    <name type="scientific">Pseudomonas mosselii</name>
    <dbReference type="NCBI Taxonomy" id="78327"/>
    <lineage>
        <taxon>Bacteria</taxon>
        <taxon>Pseudomonadati</taxon>
        <taxon>Pseudomonadota</taxon>
        <taxon>Gammaproteobacteria</taxon>
        <taxon>Pseudomonadales</taxon>
        <taxon>Pseudomonadaceae</taxon>
        <taxon>Pseudomonas</taxon>
    </lineage>
</organism>
<dbReference type="SMART" id="SM00267">
    <property type="entry name" value="GGDEF"/>
    <property type="match status" value="1"/>
</dbReference>
<reference evidence="7 8" key="1">
    <citation type="submission" date="2020-07" db="EMBL/GenBank/DDBJ databases">
        <title>Diversity of carbapenemase encoding genes among Pseudomonas putida group clinical isolates in a tertiary Brazilian hospital.</title>
        <authorList>
            <person name="Alberto-Lei F."/>
            <person name="Nodari C.S."/>
            <person name="Streling A.P."/>
            <person name="Paulino J.T."/>
            <person name="Bessa-Neto F.O."/>
            <person name="Cayo R."/>
            <person name="Gales A.C."/>
        </authorList>
    </citation>
    <scope>NUCLEOTIDE SEQUENCE [LARGE SCALE GENOMIC DNA]</scope>
    <source>
        <strain evidence="7 8">14802</strain>
    </source>
</reference>
<dbReference type="GO" id="GO:0043709">
    <property type="term" value="P:cell adhesion involved in single-species biofilm formation"/>
    <property type="evidence" value="ECO:0007669"/>
    <property type="project" value="TreeGrafter"/>
</dbReference>
<comment type="cofactor">
    <cofactor evidence="1">
        <name>Mg(2+)</name>
        <dbReference type="ChEBI" id="CHEBI:18420"/>
    </cofactor>
</comment>
<feature type="transmembrane region" description="Helical" evidence="5">
    <location>
        <begin position="62"/>
        <end position="83"/>
    </location>
</feature>
<comment type="caution">
    <text evidence="7">The sequence shown here is derived from an EMBL/GenBank/DDBJ whole genome shotgun (WGS) entry which is preliminary data.</text>
</comment>
<protein>
    <recommendedName>
        <fullName evidence="3">diguanylate cyclase</fullName>
        <ecNumber evidence="3">2.7.7.65</ecNumber>
    </recommendedName>
</protein>
<feature type="transmembrane region" description="Helical" evidence="5">
    <location>
        <begin position="151"/>
        <end position="169"/>
    </location>
</feature>
<feature type="transmembrane region" description="Helical" evidence="5">
    <location>
        <begin position="36"/>
        <end position="56"/>
    </location>
</feature>
<accession>A0A7W2Q0T5</accession>
<dbReference type="Pfam" id="PF00990">
    <property type="entry name" value="GGDEF"/>
    <property type="match status" value="1"/>
</dbReference>
<keyword evidence="5" id="KW-0812">Transmembrane</keyword>
<feature type="domain" description="GGDEF" evidence="6">
    <location>
        <begin position="253"/>
        <end position="383"/>
    </location>
</feature>
<evidence type="ECO:0000313" key="7">
    <source>
        <dbReference type="EMBL" id="MBA6067911.1"/>
    </source>
</evidence>
<dbReference type="Gene3D" id="3.30.70.270">
    <property type="match status" value="1"/>
</dbReference>
<sequence length="385" mass="41560">MPLSLPTLILVAVFILALMGILTLHAWRRCASDPSLGYLGAMLLISGLGVCLNALRGFGADYLALVLGNIVLLVGTGLGWTAMRVLGGRKPHWPLLLAGAVFWGLFSLWPGFYGDLGLRVKVYSLLTLGYTGLSIGELLRPRVRLQVSYTPALILTTLHAALYLMRTLVEDGVALDQAINNGGASPGFFAFILFESMLFAIGISYVTLAMVRERAEILLRAAAYSDPLTGIANRRAFMERGNQLLHDCATSQVPVALLLCDLDHFKRINDRFGHPAGDEVLLAFARETARHLRRDDLFARIGGEEFACLLRGASEAEAEQVAQRICAGFSGLALLEPGLLGVSIGIVSQPAAPGELSRLLSMGDRALYAAKHQGRGRALRYAEVC</sequence>
<gene>
    <name evidence="7" type="ORF">H4C75_24560</name>
</gene>
<proteinExistence type="predicted"/>
<evidence type="ECO:0000256" key="4">
    <source>
        <dbReference type="ARBA" id="ARBA00034247"/>
    </source>
</evidence>
<evidence type="ECO:0000256" key="5">
    <source>
        <dbReference type="SAM" id="Phobius"/>
    </source>
</evidence>
<dbReference type="InterPro" id="IPR043128">
    <property type="entry name" value="Rev_trsase/Diguanyl_cyclase"/>
</dbReference>
<comment type="catalytic activity">
    <reaction evidence="4">
        <text>2 GTP = 3',3'-c-di-GMP + 2 diphosphate</text>
        <dbReference type="Rhea" id="RHEA:24898"/>
        <dbReference type="ChEBI" id="CHEBI:33019"/>
        <dbReference type="ChEBI" id="CHEBI:37565"/>
        <dbReference type="ChEBI" id="CHEBI:58805"/>
        <dbReference type="EC" id="2.7.7.65"/>
    </reaction>
</comment>
<dbReference type="EC" id="2.7.7.65" evidence="3"/>
<name>A0A7W2Q0T5_9PSED</name>
<dbReference type="CDD" id="cd01949">
    <property type="entry name" value="GGDEF"/>
    <property type="match status" value="1"/>
</dbReference>
<dbReference type="GO" id="GO:1902201">
    <property type="term" value="P:negative regulation of bacterial-type flagellum-dependent cell motility"/>
    <property type="evidence" value="ECO:0007669"/>
    <property type="project" value="TreeGrafter"/>
</dbReference>
<comment type="subcellular location">
    <subcellularLocation>
        <location evidence="2">Cell inner membrane</location>
    </subcellularLocation>
</comment>
<dbReference type="PANTHER" id="PTHR45138">
    <property type="entry name" value="REGULATORY COMPONENTS OF SENSORY TRANSDUCTION SYSTEM"/>
    <property type="match status" value="1"/>
</dbReference>
<feature type="transmembrane region" description="Helical" evidence="5">
    <location>
        <begin position="120"/>
        <end position="139"/>
    </location>
</feature>
<evidence type="ECO:0000256" key="1">
    <source>
        <dbReference type="ARBA" id="ARBA00001946"/>
    </source>
</evidence>
<dbReference type="GO" id="GO:0052621">
    <property type="term" value="F:diguanylate cyclase activity"/>
    <property type="evidence" value="ECO:0007669"/>
    <property type="project" value="UniProtKB-EC"/>
</dbReference>
<feature type="transmembrane region" description="Helical" evidence="5">
    <location>
        <begin position="6"/>
        <end position="24"/>
    </location>
</feature>
<dbReference type="NCBIfam" id="TIGR00254">
    <property type="entry name" value="GGDEF"/>
    <property type="match status" value="1"/>
</dbReference>
<dbReference type="AlphaFoldDB" id="A0A7W2Q0T5"/>
<keyword evidence="5" id="KW-0472">Membrane</keyword>
<keyword evidence="5" id="KW-1133">Transmembrane helix</keyword>
<dbReference type="InterPro" id="IPR029787">
    <property type="entry name" value="Nucleotide_cyclase"/>
</dbReference>
<dbReference type="InterPro" id="IPR050469">
    <property type="entry name" value="Diguanylate_Cyclase"/>
</dbReference>
<dbReference type="PANTHER" id="PTHR45138:SF9">
    <property type="entry name" value="DIGUANYLATE CYCLASE DGCM-RELATED"/>
    <property type="match status" value="1"/>
</dbReference>
<dbReference type="InterPro" id="IPR000160">
    <property type="entry name" value="GGDEF_dom"/>
</dbReference>
<dbReference type="Proteomes" id="UP000541770">
    <property type="component" value="Unassembled WGS sequence"/>
</dbReference>
<evidence type="ECO:0000259" key="6">
    <source>
        <dbReference type="PROSITE" id="PS50887"/>
    </source>
</evidence>
<feature type="transmembrane region" description="Helical" evidence="5">
    <location>
        <begin position="189"/>
        <end position="211"/>
    </location>
</feature>
<dbReference type="GO" id="GO:0005886">
    <property type="term" value="C:plasma membrane"/>
    <property type="evidence" value="ECO:0007669"/>
    <property type="project" value="UniProtKB-SubCell"/>
</dbReference>
<feature type="transmembrane region" description="Helical" evidence="5">
    <location>
        <begin position="95"/>
        <end position="114"/>
    </location>
</feature>
<evidence type="ECO:0000256" key="2">
    <source>
        <dbReference type="ARBA" id="ARBA00004533"/>
    </source>
</evidence>
<dbReference type="SUPFAM" id="SSF55073">
    <property type="entry name" value="Nucleotide cyclase"/>
    <property type="match status" value="1"/>
</dbReference>
<evidence type="ECO:0000256" key="3">
    <source>
        <dbReference type="ARBA" id="ARBA00012528"/>
    </source>
</evidence>
<evidence type="ECO:0000313" key="8">
    <source>
        <dbReference type="Proteomes" id="UP000541770"/>
    </source>
</evidence>
<dbReference type="RefSeq" id="WP_182324676.1">
    <property type="nucleotide sequence ID" value="NZ_JABWRL010000020.1"/>
</dbReference>
<dbReference type="PROSITE" id="PS50887">
    <property type="entry name" value="GGDEF"/>
    <property type="match status" value="1"/>
</dbReference>
<dbReference type="FunFam" id="3.30.70.270:FF:000001">
    <property type="entry name" value="Diguanylate cyclase domain protein"/>
    <property type="match status" value="1"/>
</dbReference>